<dbReference type="AlphaFoldDB" id="A0A1X1P6X4"/>
<evidence type="ECO:0000313" key="2">
    <source>
        <dbReference type="EMBL" id="ORT80555.1"/>
    </source>
</evidence>
<dbReference type="OrthoDB" id="9003239at2"/>
<evidence type="ECO:0000313" key="3">
    <source>
        <dbReference type="Proteomes" id="UP000193146"/>
    </source>
</evidence>
<dbReference type="Pfam" id="PF11811">
    <property type="entry name" value="DUF3331"/>
    <property type="match status" value="2"/>
</dbReference>
<sequence length="166" mass="17846">MNARVQVLAFSDEKLIVRRLAPGAAAQRWTPGRALRSGRCALSGEKIVCGDAVFSPRGCTPFDPNAMILAAALERPRAPTVRPHVQVLERSAQLLVVRWVEPGRAHFGEQHWKPGRARQAGICVLSGARIACGDDVFRPSGRPAPPNARAMILAIALDGAERTRGG</sequence>
<dbReference type="EMBL" id="CADIKG010000028">
    <property type="protein sequence ID" value="CAB3770246.1"/>
    <property type="molecule type" value="Genomic_DNA"/>
</dbReference>
<dbReference type="Proteomes" id="UP000193146">
    <property type="component" value="Unassembled WGS sequence"/>
</dbReference>
<protein>
    <recommendedName>
        <fullName evidence="5">Ribosomal protein S14</fullName>
    </recommendedName>
</protein>
<dbReference type="RefSeq" id="WP_085043034.1">
    <property type="nucleotide sequence ID" value="NZ_CADIKG010000028.1"/>
</dbReference>
<evidence type="ECO:0000313" key="4">
    <source>
        <dbReference type="Proteomes" id="UP000494135"/>
    </source>
</evidence>
<dbReference type="Proteomes" id="UP000494135">
    <property type="component" value="Unassembled WGS sequence"/>
</dbReference>
<evidence type="ECO:0008006" key="5">
    <source>
        <dbReference type="Google" id="ProtNLM"/>
    </source>
</evidence>
<proteinExistence type="predicted"/>
<evidence type="ECO:0000313" key="1">
    <source>
        <dbReference type="EMBL" id="CAB3770246.1"/>
    </source>
</evidence>
<reference evidence="1 4" key="2">
    <citation type="submission" date="2020-04" db="EMBL/GenBank/DDBJ databases">
        <authorList>
            <person name="De Canck E."/>
        </authorList>
    </citation>
    <scope>NUCLEOTIDE SEQUENCE [LARGE SCALE GENOMIC DNA]</scope>
    <source>
        <strain evidence="1 4">LMG 29660</strain>
    </source>
</reference>
<dbReference type="InterPro" id="IPR021769">
    <property type="entry name" value="DUF3331"/>
</dbReference>
<gene>
    <name evidence="2" type="ORF">B7G54_33635</name>
    <name evidence="1" type="ORF">LMG29660_06581</name>
</gene>
<organism evidence="2 3">
    <name type="scientific">Burkholderia puraquae</name>
    <dbReference type="NCBI Taxonomy" id="1904757"/>
    <lineage>
        <taxon>Bacteria</taxon>
        <taxon>Pseudomonadati</taxon>
        <taxon>Pseudomonadota</taxon>
        <taxon>Betaproteobacteria</taxon>
        <taxon>Burkholderiales</taxon>
        <taxon>Burkholderiaceae</taxon>
        <taxon>Burkholderia</taxon>
        <taxon>Burkholderia cepacia complex</taxon>
    </lineage>
</organism>
<keyword evidence="3" id="KW-1185">Reference proteome</keyword>
<accession>A0A1X1P6X4</accession>
<reference evidence="2 3" key="1">
    <citation type="submission" date="2017-04" db="EMBL/GenBank/DDBJ databases">
        <title>Burkholderia puraquae sp. nov., a novel Burkholderia cepacia complex species from hospital setting samples.</title>
        <authorList>
            <person name="Martina P."/>
            <person name="Leguizamon M."/>
            <person name="Prieto C."/>
            <person name="Sousa S."/>
            <person name="Montanaro P."/>
            <person name="Draghi W."/>
            <person name="Staembler M."/>
            <person name="Bettiol M."/>
            <person name="Figoli C."/>
            <person name="Palau J."/>
            <person name="Alvarez F."/>
            <person name="Benetti S."/>
            <person name="Anchat E."/>
            <person name="Vescina C."/>
            <person name="Ferreras J."/>
            <person name="Lasch P."/>
            <person name="Lagares A."/>
            <person name="Zorreguieta A."/>
            <person name="Yantorno O."/>
            <person name="Bosch A."/>
        </authorList>
    </citation>
    <scope>NUCLEOTIDE SEQUENCE [LARGE SCALE GENOMIC DNA]</scope>
    <source>
        <strain evidence="2 3">CAMPA 1040</strain>
    </source>
</reference>
<name>A0A1X1P6X4_9BURK</name>
<dbReference type="EMBL" id="NBYX01000029">
    <property type="protein sequence ID" value="ORT80555.1"/>
    <property type="molecule type" value="Genomic_DNA"/>
</dbReference>